<accession>A0ABY5P228</accession>
<dbReference type="SMART" id="SM00448">
    <property type="entry name" value="REC"/>
    <property type="match status" value="1"/>
</dbReference>
<evidence type="ECO:0000313" key="8">
    <source>
        <dbReference type="EMBL" id="UUX32757.1"/>
    </source>
</evidence>
<evidence type="ECO:0000256" key="1">
    <source>
        <dbReference type="ARBA" id="ARBA00022553"/>
    </source>
</evidence>
<evidence type="ECO:0000259" key="6">
    <source>
        <dbReference type="PROSITE" id="PS50043"/>
    </source>
</evidence>
<dbReference type="EMBL" id="CP102453">
    <property type="protein sequence ID" value="UUX32757.1"/>
    <property type="molecule type" value="Genomic_DNA"/>
</dbReference>
<evidence type="ECO:0000313" key="9">
    <source>
        <dbReference type="Proteomes" id="UP001315967"/>
    </source>
</evidence>
<dbReference type="SMART" id="SM00421">
    <property type="entry name" value="HTH_LUXR"/>
    <property type="match status" value="1"/>
</dbReference>
<dbReference type="PROSITE" id="PS50043">
    <property type="entry name" value="HTH_LUXR_2"/>
    <property type="match status" value="1"/>
</dbReference>
<keyword evidence="1 5" id="KW-0597">Phosphoprotein</keyword>
<dbReference type="InterPro" id="IPR011006">
    <property type="entry name" value="CheY-like_superfamily"/>
</dbReference>
<dbReference type="PANTHER" id="PTHR43214:SF40">
    <property type="entry name" value="TRANSCRIPTIONAL REGULATORY PROTEIN LNRK"/>
    <property type="match status" value="1"/>
</dbReference>
<feature type="modified residue" description="4-aspartylphosphate" evidence="5">
    <location>
        <position position="58"/>
    </location>
</feature>
<dbReference type="Gene3D" id="3.40.50.2300">
    <property type="match status" value="1"/>
</dbReference>
<reference evidence="8 9" key="1">
    <citation type="submission" date="2022-08" db="EMBL/GenBank/DDBJ databases">
        <title>Aerococcaceae sp. nov isolated from spoiled eye mask.</title>
        <authorList>
            <person name="Zhou G."/>
            <person name="Xie X.-B."/>
            <person name="Shi Q.-S."/>
            <person name="Wang Y.-S."/>
            <person name="Wen X."/>
            <person name="Peng H."/>
            <person name="Yang X.-J."/>
            <person name="Tao H.-B."/>
            <person name="Huang X.-M."/>
        </authorList>
    </citation>
    <scope>NUCLEOTIDE SEQUENCE [LARGE SCALE GENOMIC DNA]</scope>
    <source>
        <strain evidence="9">DM20194951</strain>
    </source>
</reference>
<sequence length="219" mass="24533">MKVLVIDDDAMVTAGIKTIIEMATKGLAEPFKVVGVGHNGQDALRLYPETRPDVILMDIRMPEMDGIEAGKALLSLYPEVRIIYLTTFLEDDYIVEALKLGAKGYLLKTDYESLIPAIEAVANGQHVYGDEIIAKVPAYLSQEHHVQGNVARQGLDAVDLSTKEVELIQWVAEGLNNKEIAEKMHFTEGTIRNYLSAVLEKLELRDRTQLAIYYFKHMV</sequence>
<dbReference type="InterPro" id="IPR058245">
    <property type="entry name" value="NreC/VraR/RcsB-like_REC"/>
</dbReference>
<dbReference type="Pfam" id="PF00072">
    <property type="entry name" value="Response_reg"/>
    <property type="match status" value="1"/>
</dbReference>
<gene>
    <name evidence="8" type="ORF">NRE15_07445</name>
</gene>
<dbReference type="RefSeq" id="WP_313792256.1">
    <property type="nucleotide sequence ID" value="NZ_CP102453.1"/>
</dbReference>
<dbReference type="InterPro" id="IPR039420">
    <property type="entry name" value="WalR-like"/>
</dbReference>
<evidence type="ECO:0000256" key="3">
    <source>
        <dbReference type="ARBA" id="ARBA00023125"/>
    </source>
</evidence>
<proteinExistence type="predicted"/>
<evidence type="ECO:0000259" key="7">
    <source>
        <dbReference type="PROSITE" id="PS50110"/>
    </source>
</evidence>
<evidence type="ECO:0000256" key="4">
    <source>
        <dbReference type="ARBA" id="ARBA00023163"/>
    </source>
</evidence>
<evidence type="ECO:0000256" key="5">
    <source>
        <dbReference type="PROSITE-ProRule" id="PRU00169"/>
    </source>
</evidence>
<keyword evidence="3" id="KW-0238">DNA-binding</keyword>
<dbReference type="PROSITE" id="PS50110">
    <property type="entry name" value="RESPONSE_REGULATORY"/>
    <property type="match status" value="1"/>
</dbReference>
<organism evidence="8 9">
    <name type="scientific">Fundicoccus culcitae</name>
    <dbReference type="NCBI Taxonomy" id="2969821"/>
    <lineage>
        <taxon>Bacteria</taxon>
        <taxon>Bacillati</taxon>
        <taxon>Bacillota</taxon>
        <taxon>Bacilli</taxon>
        <taxon>Lactobacillales</taxon>
        <taxon>Aerococcaceae</taxon>
        <taxon>Fundicoccus</taxon>
    </lineage>
</organism>
<dbReference type="Pfam" id="PF00196">
    <property type="entry name" value="GerE"/>
    <property type="match status" value="1"/>
</dbReference>
<dbReference type="PROSITE" id="PS00622">
    <property type="entry name" value="HTH_LUXR_1"/>
    <property type="match status" value="1"/>
</dbReference>
<keyword evidence="2" id="KW-0805">Transcription regulation</keyword>
<dbReference type="PRINTS" id="PR00038">
    <property type="entry name" value="HTHLUXR"/>
</dbReference>
<protein>
    <submittedName>
        <fullName evidence="8">Response regulator transcription factor</fullName>
    </submittedName>
</protein>
<dbReference type="SUPFAM" id="SSF52172">
    <property type="entry name" value="CheY-like"/>
    <property type="match status" value="1"/>
</dbReference>
<dbReference type="InterPro" id="IPR001789">
    <property type="entry name" value="Sig_transdc_resp-reg_receiver"/>
</dbReference>
<dbReference type="InterPro" id="IPR000792">
    <property type="entry name" value="Tscrpt_reg_LuxR_C"/>
</dbReference>
<dbReference type="Proteomes" id="UP001315967">
    <property type="component" value="Chromosome"/>
</dbReference>
<keyword evidence="9" id="KW-1185">Reference proteome</keyword>
<dbReference type="CDD" id="cd17535">
    <property type="entry name" value="REC_NarL-like"/>
    <property type="match status" value="1"/>
</dbReference>
<feature type="domain" description="HTH luxR-type" evidence="6">
    <location>
        <begin position="153"/>
        <end position="218"/>
    </location>
</feature>
<feature type="domain" description="Response regulatory" evidence="7">
    <location>
        <begin position="2"/>
        <end position="123"/>
    </location>
</feature>
<name>A0ABY5P228_9LACT</name>
<dbReference type="CDD" id="cd06170">
    <property type="entry name" value="LuxR_C_like"/>
    <property type="match status" value="1"/>
</dbReference>
<evidence type="ECO:0000256" key="2">
    <source>
        <dbReference type="ARBA" id="ARBA00023015"/>
    </source>
</evidence>
<dbReference type="PANTHER" id="PTHR43214">
    <property type="entry name" value="TWO-COMPONENT RESPONSE REGULATOR"/>
    <property type="match status" value="1"/>
</dbReference>
<keyword evidence="4" id="KW-0804">Transcription</keyword>